<proteinExistence type="predicted"/>
<feature type="signal peptide" evidence="1">
    <location>
        <begin position="1"/>
        <end position="22"/>
    </location>
</feature>
<evidence type="ECO:0008006" key="4">
    <source>
        <dbReference type="Google" id="ProtNLM"/>
    </source>
</evidence>
<keyword evidence="1" id="KW-0732">Signal</keyword>
<protein>
    <recommendedName>
        <fullName evidence="4">DUF4349 domain-containing protein</fullName>
    </recommendedName>
</protein>
<accession>A0ABV6J4X6</accession>
<evidence type="ECO:0000313" key="3">
    <source>
        <dbReference type="Proteomes" id="UP001589818"/>
    </source>
</evidence>
<reference evidence="2 3" key="1">
    <citation type="submission" date="2024-09" db="EMBL/GenBank/DDBJ databases">
        <authorList>
            <person name="Sun Q."/>
            <person name="Mori K."/>
        </authorList>
    </citation>
    <scope>NUCLEOTIDE SEQUENCE [LARGE SCALE GENOMIC DNA]</scope>
    <source>
        <strain evidence="2 3">CCM 4839</strain>
    </source>
</reference>
<organism evidence="2 3">
    <name type="scientific">Paenibacillus mendelii</name>
    <dbReference type="NCBI Taxonomy" id="206163"/>
    <lineage>
        <taxon>Bacteria</taxon>
        <taxon>Bacillati</taxon>
        <taxon>Bacillota</taxon>
        <taxon>Bacilli</taxon>
        <taxon>Bacillales</taxon>
        <taxon>Paenibacillaceae</taxon>
        <taxon>Paenibacillus</taxon>
    </lineage>
</organism>
<evidence type="ECO:0000313" key="2">
    <source>
        <dbReference type="EMBL" id="MFC0390915.1"/>
    </source>
</evidence>
<dbReference type="Proteomes" id="UP001589818">
    <property type="component" value="Unassembled WGS sequence"/>
</dbReference>
<sequence>MRTRMKTAFFIALLVVMPGCQTTIHDKTPQEMLSLTVAGLAAVDRYTFTGTTAIYGADASSAKPITFQGSVEDHNRVQVQSSEMTATANIVHHPYSLLKQIEDTANTTEEIAALSSDRTAVLRIEADQAAARRKWITEMNEAFERSVKDDKTAADGHRRLTVNESSRSDYEQERATEISRLRKQLGEMLHSLEVQTSYRLVVDRKRLLPLKLQEHTVLQYKVEGQSQREERKAELAFITD</sequence>
<name>A0ABV6J4X6_9BACL</name>
<comment type="caution">
    <text evidence="2">The sequence shown here is derived from an EMBL/GenBank/DDBJ whole genome shotgun (WGS) entry which is preliminary data.</text>
</comment>
<feature type="chain" id="PRO_5046790833" description="DUF4349 domain-containing protein" evidence="1">
    <location>
        <begin position="23"/>
        <end position="240"/>
    </location>
</feature>
<keyword evidence="3" id="KW-1185">Reference proteome</keyword>
<gene>
    <name evidence="2" type="ORF">ACFFJ8_05965</name>
</gene>
<dbReference type="EMBL" id="JBHLVF010000010">
    <property type="protein sequence ID" value="MFC0390915.1"/>
    <property type="molecule type" value="Genomic_DNA"/>
</dbReference>
<evidence type="ECO:0000256" key="1">
    <source>
        <dbReference type="SAM" id="SignalP"/>
    </source>
</evidence>
<dbReference type="RefSeq" id="WP_204818401.1">
    <property type="nucleotide sequence ID" value="NZ_JANHOF010000004.1"/>
</dbReference>